<organism evidence="2 3">
    <name type="scientific">Micromonospora sicca</name>
    <dbReference type="NCBI Taxonomy" id="2202420"/>
    <lineage>
        <taxon>Bacteria</taxon>
        <taxon>Bacillati</taxon>
        <taxon>Actinomycetota</taxon>
        <taxon>Actinomycetes</taxon>
        <taxon>Micromonosporales</taxon>
        <taxon>Micromonosporaceae</taxon>
        <taxon>Micromonospora</taxon>
    </lineage>
</organism>
<reference evidence="2 3" key="1">
    <citation type="submission" date="2023-12" db="EMBL/GenBank/DDBJ databases">
        <title>Micromonospora sp. nov., isolated from Atacama Desert.</title>
        <authorList>
            <person name="Carro L."/>
            <person name="Golinska P."/>
            <person name="Klenk H.-P."/>
            <person name="Goodfellow M."/>
        </authorList>
    </citation>
    <scope>NUCLEOTIDE SEQUENCE [LARGE SCALE GENOMIC DNA]</scope>
    <source>
        <strain evidence="2 3">4G53</strain>
    </source>
</reference>
<evidence type="ECO:0000313" key="2">
    <source>
        <dbReference type="EMBL" id="MDZ5493288.1"/>
    </source>
</evidence>
<evidence type="ECO:0000313" key="3">
    <source>
        <dbReference type="Proteomes" id="UP001290101"/>
    </source>
</evidence>
<dbReference type="RefSeq" id="WP_146231289.1">
    <property type="nucleotide sequence ID" value="NZ_JAXOTQ010000044.1"/>
</dbReference>
<feature type="region of interest" description="Disordered" evidence="1">
    <location>
        <begin position="33"/>
        <end position="60"/>
    </location>
</feature>
<feature type="compositionally biased region" description="Basic and acidic residues" evidence="1">
    <location>
        <begin position="33"/>
        <end position="45"/>
    </location>
</feature>
<dbReference type="EMBL" id="JAXOTQ010000044">
    <property type="protein sequence ID" value="MDZ5493288.1"/>
    <property type="molecule type" value="Genomic_DNA"/>
</dbReference>
<dbReference type="Proteomes" id="UP001290101">
    <property type="component" value="Unassembled WGS sequence"/>
</dbReference>
<proteinExistence type="predicted"/>
<sequence>MHNFKKCRACRSPVKGNRFYCDKTECQRKAAAERKARSRAGKDAKPAGPTVVEQDQGDGLDDLERFLAEWGDK</sequence>
<protein>
    <submittedName>
        <fullName evidence="2">Uncharacterized protein</fullName>
    </submittedName>
</protein>
<keyword evidence="3" id="KW-1185">Reference proteome</keyword>
<gene>
    <name evidence="2" type="ORF">U2F25_28115</name>
</gene>
<accession>A0ABU5JKX7</accession>
<name>A0ABU5JKX7_9ACTN</name>
<comment type="caution">
    <text evidence="2">The sequence shown here is derived from an EMBL/GenBank/DDBJ whole genome shotgun (WGS) entry which is preliminary data.</text>
</comment>
<evidence type="ECO:0000256" key="1">
    <source>
        <dbReference type="SAM" id="MobiDB-lite"/>
    </source>
</evidence>